<evidence type="ECO:0000256" key="3">
    <source>
        <dbReference type="ARBA" id="ARBA00022692"/>
    </source>
</evidence>
<reference evidence="12 13" key="1">
    <citation type="submission" date="2020-08" db="EMBL/GenBank/DDBJ databases">
        <title>Genomic Encyclopedia of Type Strains, Phase IV (KMG-V): Genome sequencing to study the core and pangenomes of soil and plant-associated prokaryotes.</title>
        <authorList>
            <person name="Whitman W."/>
        </authorList>
    </citation>
    <scope>NUCLEOTIDE SEQUENCE [LARGE SCALE GENOMIC DNA]</scope>
    <source>
        <strain evidence="12 13">SEMIA 4064</strain>
    </source>
</reference>
<feature type="domain" description="Tyrosine-protein kinase G-rich" evidence="11">
    <location>
        <begin position="406"/>
        <end position="477"/>
    </location>
</feature>
<evidence type="ECO:0000259" key="9">
    <source>
        <dbReference type="Pfam" id="PF01656"/>
    </source>
</evidence>
<dbReference type="RefSeq" id="WP_246451206.1">
    <property type="nucleotide sequence ID" value="NZ_JACHBI010000005.1"/>
</dbReference>
<evidence type="ECO:0000256" key="4">
    <source>
        <dbReference type="ARBA" id="ARBA00022989"/>
    </source>
</evidence>
<feature type="transmembrane region" description="Helical" evidence="7">
    <location>
        <begin position="39"/>
        <end position="57"/>
    </location>
</feature>
<dbReference type="InterPro" id="IPR003856">
    <property type="entry name" value="LPS_length_determ_N"/>
</dbReference>
<evidence type="ECO:0000256" key="1">
    <source>
        <dbReference type="ARBA" id="ARBA00004651"/>
    </source>
</evidence>
<feature type="domain" description="Polysaccharide chain length determinant N-terminal" evidence="10">
    <location>
        <begin position="26"/>
        <end position="116"/>
    </location>
</feature>
<dbReference type="InterPro" id="IPR050445">
    <property type="entry name" value="Bact_polysacc_biosynth/exp"/>
</dbReference>
<keyword evidence="3 7" id="KW-0812">Transmembrane</keyword>
<evidence type="ECO:0000259" key="10">
    <source>
        <dbReference type="Pfam" id="PF02706"/>
    </source>
</evidence>
<organism evidence="12 13">
    <name type="scientific">Rhizobium paranaense</name>
    <dbReference type="NCBI Taxonomy" id="1650438"/>
    <lineage>
        <taxon>Bacteria</taxon>
        <taxon>Pseudomonadati</taxon>
        <taxon>Pseudomonadota</taxon>
        <taxon>Alphaproteobacteria</taxon>
        <taxon>Hyphomicrobiales</taxon>
        <taxon>Rhizobiaceae</taxon>
        <taxon>Rhizobium/Agrobacterium group</taxon>
        <taxon>Rhizobium</taxon>
    </lineage>
</organism>
<dbReference type="Pfam" id="PF13807">
    <property type="entry name" value="GNVR"/>
    <property type="match status" value="1"/>
</dbReference>
<protein>
    <submittedName>
        <fullName evidence="12">Uncharacterized protein involved in exopolysaccharide biosynthesis/GT2 family glycosyltransferase/cellulose biosynthesis protein BcsQ</fullName>
    </submittedName>
</protein>
<feature type="coiled-coil region" evidence="6">
    <location>
        <begin position="315"/>
        <end position="392"/>
    </location>
</feature>
<comment type="caution">
    <text evidence="12">The sequence shown here is derived from an EMBL/GenBank/DDBJ whole genome shotgun (WGS) entry which is preliminary data.</text>
</comment>
<dbReference type="AlphaFoldDB" id="A0A7W8XRZ9"/>
<evidence type="ECO:0000313" key="12">
    <source>
        <dbReference type="EMBL" id="MBB5574492.1"/>
    </source>
</evidence>
<name>A0A7W8XRZ9_9HYPH</name>
<dbReference type="InterPro" id="IPR032807">
    <property type="entry name" value="GNVR"/>
</dbReference>
<dbReference type="InterPro" id="IPR029044">
    <property type="entry name" value="Nucleotide-diphossugar_trans"/>
</dbReference>
<feature type="domain" description="Glycosyltransferase 2-like" evidence="8">
    <location>
        <begin position="807"/>
        <end position="960"/>
    </location>
</feature>
<dbReference type="GO" id="GO:0004713">
    <property type="term" value="F:protein tyrosine kinase activity"/>
    <property type="evidence" value="ECO:0007669"/>
    <property type="project" value="TreeGrafter"/>
</dbReference>
<comment type="subcellular location">
    <subcellularLocation>
        <location evidence="1">Cell membrane</location>
        <topology evidence="1">Multi-pass membrane protein</topology>
    </subcellularLocation>
</comment>
<sequence>MAVHEIGKSVPGAQSEAKRSNGSEYISFRDIWRFLQRHMLIFIAFTALGLGIGGFYVTTTKPTYLATTRLVMDPEQGRIASQDAFSGTVIIEAAEIASQVEIVKSEAIARAVIEKLNLSEDPEIVGGVSWQGALRDKLHSISAYFTHSHDDDDVKPAPTEDDLMRRTMASFLSRVSVNRVGQSYILEIGYSSTDPRKAALAANAIAAAYIRTGLSERASAAQSGAKWLETRLIEVGRQAREAAMSVEEFRAKNGIMEISTSSSLDQQQLSEISSQALAARAQTAAESAKLATLNRLMAGEKVEGDVDETINNPRIQKLQEDLGAATTKLNNLSSRYDAGNPAITAAQDEIDRLKGEMQKEFARIQAVYRSNLEVAQTREKLLNDELASLTETGTDKNLARVELSEMESRATTYRRMYESILQQLIGALQKESFPLGNARIVTAAAVPLTKNWPKSSIVVPFSAMLGLALGLGMALLRDGMDRRVSSSEKLRRELGITSLGHVPVYAGPSFVPGHIVGGGATWRRTMSPLRSVLDTPYSQFSEALRGVKHSVDSAFPPNAPMVIGITSVGTGEGKTTIATNLAQLYQNEGASVVLVDADFLNARLSGVAMESGTDFGMELLRMTEVPRRYSVAHENGLSIATIDHDPETDRLASQSYGAGIPVVTVDETEKSVTAFQRYGHLPALKAEIDLLRRRYKVVIVDMSAFEDSADTRVICSYLEGIVVVVGHTNKMTVERLSDALASFGTTPINILGIIANRSSEKRRHGERRHWWRKPQVRETRFSAKRLEGRPPGRPLKLVVGIASAGRRDILSSILPHIARQTRKPDEVVVCLASPEDIDPSCLRDLDFPVRVLISERGLCRQRNRILDNIPDADAILFVDDDFLMTPNYLEETERLFQFHPDIVMCTGTVLADGIGGPGISVRDGLRMVESKGRRRSEATAQFQSVYNAYGCNMAVRTTIIKAGNLRFDENLPFYGWLEDVDFSRIVARYGQVVSAKQLEGVHLGTKVGRSAGVRLGYSQIANPIYLMRKRTMSVRHASLQISRNLIANFVKSWRPESWVDRKGRLKGNAMACVDLLKGRLAPQNVETLE</sequence>
<evidence type="ECO:0000256" key="5">
    <source>
        <dbReference type="ARBA" id="ARBA00023136"/>
    </source>
</evidence>
<dbReference type="Gene3D" id="3.90.550.10">
    <property type="entry name" value="Spore Coat Polysaccharide Biosynthesis Protein SpsA, Chain A"/>
    <property type="match status" value="1"/>
</dbReference>
<evidence type="ECO:0000256" key="2">
    <source>
        <dbReference type="ARBA" id="ARBA00022475"/>
    </source>
</evidence>
<dbReference type="Pfam" id="PF02706">
    <property type="entry name" value="Wzz"/>
    <property type="match status" value="1"/>
</dbReference>
<dbReference type="PANTHER" id="PTHR32309">
    <property type="entry name" value="TYROSINE-PROTEIN KINASE"/>
    <property type="match status" value="1"/>
</dbReference>
<dbReference type="Pfam" id="PF01656">
    <property type="entry name" value="CbiA"/>
    <property type="match status" value="1"/>
</dbReference>
<dbReference type="PANTHER" id="PTHR32309:SF13">
    <property type="entry name" value="FERRIC ENTEROBACTIN TRANSPORT PROTEIN FEPE"/>
    <property type="match status" value="1"/>
</dbReference>
<dbReference type="InterPro" id="IPR001173">
    <property type="entry name" value="Glyco_trans_2-like"/>
</dbReference>
<dbReference type="InterPro" id="IPR027417">
    <property type="entry name" value="P-loop_NTPase"/>
</dbReference>
<keyword evidence="12" id="KW-0808">Transferase</keyword>
<dbReference type="InterPro" id="IPR002586">
    <property type="entry name" value="CobQ/CobB/MinD/ParA_Nub-bd_dom"/>
</dbReference>
<dbReference type="GO" id="GO:0005886">
    <property type="term" value="C:plasma membrane"/>
    <property type="evidence" value="ECO:0007669"/>
    <property type="project" value="UniProtKB-SubCell"/>
</dbReference>
<feature type="domain" description="CobQ/CobB/MinD/ParA nucleotide binding" evidence="9">
    <location>
        <begin position="564"/>
        <end position="764"/>
    </location>
</feature>
<dbReference type="Pfam" id="PF00535">
    <property type="entry name" value="Glycos_transf_2"/>
    <property type="match status" value="1"/>
</dbReference>
<evidence type="ECO:0000259" key="8">
    <source>
        <dbReference type="Pfam" id="PF00535"/>
    </source>
</evidence>
<proteinExistence type="predicted"/>
<keyword evidence="6" id="KW-0175">Coiled coil</keyword>
<dbReference type="SUPFAM" id="SSF53448">
    <property type="entry name" value="Nucleotide-diphospho-sugar transferases"/>
    <property type="match status" value="1"/>
</dbReference>
<evidence type="ECO:0000259" key="11">
    <source>
        <dbReference type="Pfam" id="PF13807"/>
    </source>
</evidence>
<evidence type="ECO:0000256" key="6">
    <source>
        <dbReference type="SAM" id="Coils"/>
    </source>
</evidence>
<keyword evidence="5 7" id="KW-0472">Membrane</keyword>
<gene>
    <name evidence="12" type="ORF">GGD50_003119</name>
</gene>
<keyword evidence="4 7" id="KW-1133">Transmembrane helix</keyword>
<dbReference type="CDD" id="cd00761">
    <property type="entry name" value="Glyco_tranf_GTA_type"/>
    <property type="match status" value="1"/>
</dbReference>
<dbReference type="EMBL" id="JACHBI010000005">
    <property type="protein sequence ID" value="MBB5574492.1"/>
    <property type="molecule type" value="Genomic_DNA"/>
</dbReference>
<accession>A0A7W8XRZ9</accession>
<keyword evidence="13" id="KW-1185">Reference proteome</keyword>
<dbReference type="Proteomes" id="UP000549882">
    <property type="component" value="Unassembled WGS sequence"/>
</dbReference>
<evidence type="ECO:0000313" key="13">
    <source>
        <dbReference type="Proteomes" id="UP000549882"/>
    </source>
</evidence>
<evidence type="ECO:0000256" key="7">
    <source>
        <dbReference type="SAM" id="Phobius"/>
    </source>
</evidence>
<dbReference type="SUPFAM" id="SSF52540">
    <property type="entry name" value="P-loop containing nucleoside triphosphate hydrolases"/>
    <property type="match status" value="1"/>
</dbReference>
<keyword evidence="2" id="KW-1003">Cell membrane</keyword>
<dbReference type="Gene3D" id="3.40.50.300">
    <property type="entry name" value="P-loop containing nucleotide triphosphate hydrolases"/>
    <property type="match status" value="1"/>
</dbReference>